<feature type="compositionally biased region" description="Basic and acidic residues" evidence="1">
    <location>
        <begin position="39"/>
        <end position="48"/>
    </location>
</feature>
<dbReference type="EMBL" id="LAZR01037925">
    <property type="protein sequence ID" value="KKL20899.1"/>
    <property type="molecule type" value="Genomic_DNA"/>
</dbReference>
<proteinExistence type="predicted"/>
<name>A0A0F9BG80_9ZZZZ</name>
<dbReference type="AlphaFoldDB" id="A0A0F9BG80"/>
<evidence type="ECO:0000256" key="1">
    <source>
        <dbReference type="SAM" id="MobiDB-lite"/>
    </source>
</evidence>
<feature type="compositionally biased region" description="Basic and acidic residues" evidence="1">
    <location>
        <begin position="70"/>
        <end position="92"/>
    </location>
</feature>
<sequence length="92" mass="9906">MLALTRDARRAGWVPSDRPGTPKSCRAVMRSASAFATPADEREGEGKGRGGGKRLSSYRTYSSRPVLSVSRERGGVSERTTGKRSEGFSKDA</sequence>
<evidence type="ECO:0000313" key="2">
    <source>
        <dbReference type="EMBL" id="KKL20899.1"/>
    </source>
</evidence>
<gene>
    <name evidence="2" type="ORF">LCGC14_2450840</name>
</gene>
<feature type="compositionally biased region" description="Basic and acidic residues" evidence="1">
    <location>
        <begin position="1"/>
        <end position="10"/>
    </location>
</feature>
<organism evidence="2">
    <name type="scientific">marine sediment metagenome</name>
    <dbReference type="NCBI Taxonomy" id="412755"/>
    <lineage>
        <taxon>unclassified sequences</taxon>
        <taxon>metagenomes</taxon>
        <taxon>ecological metagenomes</taxon>
    </lineage>
</organism>
<reference evidence="2" key="1">
    <citation type="journal article" date="2015" name="Nature">
        <title>Complex archaea that bridge the gap between prokaryotes and eukaryotes.</title>
        <authorList>
            <person name="Spang A."/>
            <person name="Saw J.H."/>
            <person name="Jorgensen S.L."/>
            <person name="Zaremba-Niedzwiedzka K."/>
            <person name="Martijn J."/>
            <person name="Lind A.E."/>
            <person name="van Eijk R."/>
            <person name="Schleper C."/>
            <person name="Guy L."/>
            <person name="Ettema T.J."/>
        </authorList>
    </citation>
    <scope>NUCLEOTIDE SEQUENCE</scope>
</reference>
<accession>A0A0F9BG80</accession>
<feature type="region of interest" description="Disordered" evidence="1">
    <location>
        <begin position="1"/>
        <end position="92"/>
    </location>
</feature>
<comment type="caution">
    <text evidence="2">The sequence shown here is derived from an EMBL/GenBank/DDBJ whole genome shotgun (WGS) entry which is preliminary data.</text>
</comment>
<protein>
    <submittedName>
        <fullName evidence="2">Uncharacterized protein</fullName>
    </submittedName>
</protein>